<name>A0A1H9DN25_9GAMM</name>
<accession>A0A1H9DN25</accession>
<evidence type="ECO:0008006" key="3">
    <source>
        <dbReference type="Google" id="ProtNLM"/>
    </source>
</evidence>
<sequence length="67" mass="8030">MKIYKRYNPIQIARYVKTLFKGEIYIKDVGEFHFDQGRVLKPVNGDIQRLSIMSEINRQVNKLQIKF</sequence>
<reference evidence="2" key="1">
    <citation type="submission" date="2016-10" db="EMBL/GenBank/DDBJ databases">
        <authorList>
            <person name="Varghese N."/>
            <person name="Submissions S."/>
        </authorList>
    </citation>
    <scope>NUCLEOTIDE SEQUENCE [LARGE SCALE GENOMIC DNA]</scope>
    <source>
        <strain evidence="2">8N4</strain>
    </source>
</reference>
<gene>
    <name evidence="1" type="ORF">SAMN05216522_101346</name>
</gene>
<dbReference type="InterPro" id="IPR009491">
    <property type="entry name" value="DUF1107"/>
</dbReference>
<dbReference type="Pfam" id="PF06526">
    <property type="entry name" value="DUF1107"/>
    <property type="match status" value="1"/>
</dbReference>
<organism evidence="1 2">
    <name type="scientific">Rosenbergiella nectarea</name>
    <dbReference type="NCBI Taxonomy" id="988801"/>
    <lineage>
        <taxon>Bacteria</taxon>
        <taxon>Pseudomonadati</taxon>
        <taxon>Pseudomonadota</taxon>
        <taxon>Gammaproteobacteria</taxon>
        <taxon>Enterobacterales</taxon>
        <taxon>Erwiniaceae</taxon>
        <taxon>Rosenbergiella</taxon>
    </lineage>
</organism>
<dbReference type="Gene3D" id="3.30.1910.10">
    <property type="entry name" value="so0334 like domain"/>
    <property type="match status" value="1"/>
</dbReference>
<evidence type="ECO:0000313" key="2">
    <source>
        <dbReference type="Proteomes" id="UP000242515"/>
    </source>
</evidence>
<dbReference type="STRING" id="988801.SAMN05216522_101346"/>
<protein>
    <recommendedName>
        <fullName evidence="3">DUF1107 domain-containing protein</fullName>
    </recommendedName>
</protein>
<keyword evidence="2" id="KW-1185">Reference proteome</keyword>
<dbReference type="EMBL" id="FOGC01000001">
    <property type="protein sequence ID" value="SEQ14885.1"/>
    <property type="molecule type" value="Genomic_DNA"/>
</dbReference>
<dbReference type="OrthoDB" id="5588896at2"/>
<evidence type="ECO:0000313" key="1">
    <source>
        <dbReference type="EMBL" id="SEQ14885.1"/>
    </source>
</evidence>
<dbReference type="Proteomes" id="UP000242515">
    <property type="component" value="Unassembled WGS sequence"/>
</dbReference>
<dbReference type="AlphaFoldDB" id="A0A1H9DN25"/>
<proteinExistence type="predicted"/>
<dbReference type="RefSeq" id="WP_092671799.1">
    <property type="nucleotide sequence ID" value="NZ_FOGC01000001.1"/>
</dbReference>